<dbReference type="EMBL" id="ACDE02000012">
    <property type="protein sequence ID" value="EEO39874.1"/>
    <property type="molecule type" value="Genomic_DNA"/>
</dbReference>
<dbReference type="eggNOG" id="ENOG5032S9V">
    <property type="taxonomic scope" value="Bacteria"/>
</dbReference>
<dbReference type="RefSeq" id="WP_008802733.1">
    <property type="nucleotide sequence ID" value="NZ_KQ235735.1"/>
</dbReference>
<keyword evidence="1" id="KW-1133">Transmembrane helix</keyword>
<dbReference type="AlphaFoldDB" id="A0A0M1VTH0"/>
<accession>A0A0M1VTH0</accession>
<evidence type="ECO:0000313" key="2">
    <source>
        <dbReference type="EMBL" id="EEO39874.1"/>
    </source>
</evidence>
<dbReference type="HOGENOM" id="CLU_168956_0_1_0"/>
<keyword evidence="1" id="KW-0812">Transmembrane</keyword>
<evidence type="ECO:0000313" key="3">
    <source>
        <dbReference type="Proteomes" id="UP000004925"/>
    </source>
</evidence>
<comment type="caution">
    <text evidence="2">The sequence shown here is derived from an EMBL/GenBank/DDBJ whole genome shotgun (WGS) entry which is preliminary data.</text>
</comment>
<organism evidence="2 3">
    <name type="scientific">Fusobacterium vincentii 4_1_13</name>
    <dbReference type="NCBI Taxonomy" id="469606"/>
    <lineage>
        <taxon>Bacteria</taxon>
        <taxon>Fusobacteriati</taxon>
        <taxon>Fusobacteriota</taxon>
        <taxon>Fusobacteriia</taxon>
        <taxon>Fusobacteriales</taxon>
        <taxon>Fusobacteriaceae</taxon>
        <taxon>Fusobacterium</taxon>
    </lineage>
</organism>
<sequence length="91" mass="10596">MLDIFIYVCIILFGVFLVRKKLFPERLLKKVLLLQSLSLYLLLGAMGYKIGSDDRLISNLHILGVKALVISVFTIIFSIIFVKLFYWRDKK</sequence>
<gene>
    <name evidence="2" type="ORF">FSCG_00587</name>
</gene>
<evidence type="ECO:0000256" key="1">
    <source>
        <dbReference type="SAM" id="Phobius"/>
    </source>
</evidence>
<name>A0A0M1VTH0_FUSVC</name>
<proteinExistence type="predicted"/>
<feature type="transmembrane region" description="Helical" evidence="1">
    <location>
        <begin position="5"/>
        <end position="22"/>
    </location>
</feature>
<dbReference type="Proteomes" id="UP000004925">
    <property type="component" value="Unassembled WGS sequence"/>
</dbReference>
<feature type="transmembrane region" description="Helical" evidence="1">
    <location>
        <begin position="62"/>
        <end position="86"/>
    </location>
</feature>
<keyword evidence="1" id="KW-0472">Membrane</keyword>
<feature type="transmembrane region" description="Helical" evidence="1">
    <location>
        <begin position="31"/>
        <end position="50"/>
    </location>
</feature>
<evidence type="ECO:0008006" key="4">
    <source>
        <dbReference type="Google" id="ProtNLM"/>
    </source>
</evidence>
<protein>
    <recommendedName>
        <fullName evidence="4">DUF340 domain-containing protein</fullName>
    </recommendedName>
</protein>
<reference evidence="2 3" key="1">
    <citation type="submission" date="2011-10" db="EMBL/GenBank/DDBJ databases">
        <title>The Genome Sequence of Fusobacterium sp. 4_1_13.</title>
        <authorList>
            <consortium name="The Broad Institute Genome Sequencing Platform"/>
            <person name="Earl A."/>
            <person name="Ward D."/>
            <person name="Feldgarden M."/>
            <person name="Gevers D."/>
            <person name="Strauss J."/>
            <person name="Ambrose C."/>
            <person name="Allen-Vercoe E."/>
            <person name="Young S.K."/>
            <person name="Zeng Q."/>
            <person name="Gargeya S."/>
            <person name="Fitzgerald M."/>
            <person name="Haas B."/>
            <person name="Abouelleil A."/>
            <person name="Alvarado L."/>
            <person name="Arachchi H.M."/>
            <person name="Berlin A."/>
            <person name="Brown A."/>
            <person name="Chapman S.B."/>
            <person name="Chen Z."/>
            <person name="Dunbar C."/>
            <person name="Freedman E."/>
            <person name="Gearin G."/>
            <person name="Goldberg J."/>
            <person name="Griggs A."/>
            <person name="Gujja S."/>
            <person name="Heiman D."/>
            <person name="Howarth C."/>
            <person name="Larson L."/>
            <person name="Lui A."/>
            <person name="MacDonald P.J."/>
            <person name="Montmayeur A."/>
            <person name="Murphy C."/>
            <person name="Neiman D."/>
            <person name="Pearson M."/>
            <person name="Priest M."/>
            <person name="Roberts A."/>
            <person name="Saif S."/>
            <person name="Shea T."/>
            <person name="Shenoy N."/>
            <person name="Sisk P."/>
            <person name="Stolte C."/>
            <person name="Sykes S."/>
            <person name="Wortman J."/>
            <person name="Nusbaum C."/>
            <person name="Birren B."/>
        </authorList>
    </citation>
    <scope>NUCLEOTIDE SEQUENCE [LARGE SCALE GENOMIC DNA]</scope>
    <source>
        <strain evidence="2 3">4_1_13</strain>
    </source>
</reference>